<evidence type="ECO:0000256" key="1">
    <source>
        <dbReference type="ARBA" id="ARBA00004241"/>
    </source>
</evidence>
<sequence>MKSKLKKVEEVSRVQHIGTNREEQSGGKPEMKELFKKRKGILGNQNGLTLIELLAVIVILAIISAIAIPAIGGIINSTKTKTHEANALLIIDAARYYSINAQPTAPIRVSLAKLNTDGFLEDIPLNPSVKGATYDPQSFVFITKTGEKYSYAITLATDDSNASSVGAYITGYGSDTTAITEQSIKIGTPATIAIPTGTTLL</sequence>
<name>A0ABW0R2G1_9BACL</name>
<feature type="transmembrane region" description="Helical" evidence="3">
    <location>
        <begin position="47"/>
        <end position="71"/>
    </location>
</feature>
<evidence type="ECO:0000313" key="4">
    <source>
        <dbReference type="EMBL" id="MFC5531225.1"/>
    </source>
</evidence>
<dbReference type="Gene3D" id="3.30.700.10">
    <property type="entry name" value="Glycoprotein, Type 4 Pilin"/>
    <property type="match status" value="1"/>
</dbReference>
<keyword evidence="5" id="KW-1185">Reference proteome</keyword>
<evidence type="ECO:0000313" key="5">
    <source>
        <dbReference type="Proteomes" id="UP001596108"/>
    </source>
</evidence>
<evidence type="ECO:0000256" key="2">
    <source>
        <dbReference type="ARBA" id="ARBA00023287"/>
    </source>
</evidence>
<dbReference type="Proteomes" id="UP001596108">
    <property type="component" value="Unassembled WGS sequence"/>
</dbReference>
<dbReference type="SUPFAM" id="SSF54523">
    <property type="entry name" value="Pili subunits"/>
    <property type="match status" value="1"/>
</dbReference>
<dbReference type="EMBL" id="JBHSNC010000052">
    <property type="protein sequence ID" value="MFC5531225.1"/>
    <property type="molecule type" value="Genomic_DNA"/>
</dbReference>
<keyword evidence="3" id="KW-0472">Membrane</keyword>
<accession>A0ABW0R2G1</accession>
<evidence type="ECO:0000256" key="3">
    <source>
        <dbReference type="SAM" id="Phobius"/>
    </source>
</evidence>
<proteinExistence type="predicted"/>
<dbReference type="Pfam" id="PF07963">
    <property type="entry name" value="N_methyl"/>
    <property type="match status" value="1"/>
</dbReference>
<reference evidence="5" key="1">
    <citation type="journal article" date="2019" name="Int. J. Syst. Evol. Microbiol.">
        <title>The Global Catalogue of Microorganisms (GCM) 10K type strain sequencing project: providing services to taxonomists for standard genome sequencing and annotation.</title>
        <authorList>
            <consortium name="The Broad Institute Genomics Platform"/>
            <consortium name="The Broad Institute Genome Sequencing Center for Infectious Disease"/>
            <person name="Wu L."/>
            <person name="Ma J."/>
        </authorList>
    </citation>
    <scope>NUCLEOTIDE SEQUENCE [LARGE SCALE GENOMIC DNA]</scope>
    <source>
        <strain evidence="5">CGMCC 1.18578</strain>
    </source>
</reference>
<keyword evidence="3" id="KW-1133">Transmembrane helix</keyword>
<dbReference type="NCBIfam" id="TIGR02532">
    <property type="entry name" value="IV_pilin_GFxxxE"/>
    <property type="match status" value="1"/>
</dbReference>
<dbReference type="InterPro" id="IPR045584">
    <property type="entry name" value="Pilin-like"/>
</dbReference>
<dbReference type="RefSeq" id="WP_378113179.1">
    <property type="nucleotide sequence ID" value="NZ_JBHSNC010000052.1"/>
</dbReference>
<comment type="caution">
    <text evidence="4">The sequence shown here is derived from an EMBL/GenBank/DDBJ whole genome shotgun (WGS) entry which is preliminary data.</text>
</comment>
<comment type="subcellular location">
    <subcellularLocation>
        <location evidence="1">Cell surface</location>
    </subcellularLocation>
</comment>
<protein>
    <submittedName>
        <fullName evidence="4">Prepilin-type N-terminal cleavage/methylation domain-containing protein</fullName>
    </submittedName>
</protein>
<gene>
    <name evidence="4" type="ORF">ACFPQ4_17540</name>
</gene>
<organism evidence="4 5">
    <name type="scientific">Cohnella yongneupensis</name>
    <dbReference type="NCBI Taxonomy" id="425006"/>
    <lineage>
        <taxon>Bacteria</taxon>
        <taxon>Bacillati</taxon>
        <taxon>Bacillota</taxon>
        <taxon>Bacilli</taxon>
        <taxon>Bacillales</taxon>
        <taxon>Paenibacillaceae</taxon>
        <taxon>Cohnella</taxon>
    </lineage>
</organism>
<keyword evidence="3" id="KW-0812">Transmembrane</keyword>
<keyword evidence="2" id="KW-0178">Competence</keyword>
<dbReference type="InterPro" id="IPR012902">
    <property type="entry name" value="N_methyl_site"/>
</dbReference>